<dbReference type="EMBL" id="KT955714">
    <property type="protein sequence ID" value="AMH39460.1"/>
    <property type="molecule type" value="Genomic_DNA"/>
</dbReference>
<evidence type="ECO:0000259" key="11">
    <source>
        <dbReference type="Pfam" id="PF07715"/>
    </source>
</evidence>
<dbReference type="PROSITE" id="PS52016">
    <property type="entry name" value="TONB_DEPENDENT_REC_3"/>
    <property type="match status" value="1"/>
</dbReference>
<dbReference type="InterPro" id="IPR012910">
    <property type="entry name" value="Plug_dom"/>
</dbReference>
<dbReference type="InterPro" id="IPR000531">
    <property type="entry name" value="Beta-barrel_TonB"/>
</dbReference>
<reference evidence="12" key="1">
    <citation type="submission" date="2015-10" db="EMBL/GenBank/DDBJ databases">
        <title>Evolution marks in rhizobial microsymbionts genomes from the relict species Vavilovia formosa (Stev.) Fed.</title>
        <authorList>
            <person name="Kopat V."/>
        </authorList>
    </citation>
    <scope>NUCLEOTIDE SEQUENCE</scope>
    <source>
        <strain evidence="12">Vaf-07</strain>
    </source>
</reference>
<dbReference type="InterPro" id="IPR039426">
    <property type="entry name" value="TonB-dep_rcpt-like"/>
</dbReference>
<name>A0A120MG32_9BRAD</name>
<evidence type="ECO:0000256" key="5">
    <source>
        <dbReference type="ARBA" id="ARBA00023077"/>
    </source>
</evidence>
<evidence type="ECO:0000256" key="2">
    <source>
        <dbReference type="ARBA" id="ARBA00022448"/>
    </source>
</evidence>
<dbReference type="RefSeq" id="WP_081421678.1">
    <property type="nucleotide sequence ID" value="NZ_LVYV01000001.1"/>
</dbReference>
<gene>
    <name evidence="12" type="ORF">PROKKA_00648</name>
</gene>
<evidence type="ECO:0000256" key="4">
    <source>
        <dbReference type="ARBA" id="ARBA00022692"/>
    </source>
</evidence>
<keyword evidence="5 9" id="KW-0798">TonB box</keyword>
<sequence>MSLRLWASITGAACLSSIWIGEAKAQEGQTLSEIVVSAERKKETDGFQSTTLLTGDALQRTTSASIADLLATQPGVAASTFAPGASRPNIRGLDDYRVRVQENGIGSQDASDFSQDHQVPVDPLSADKIEVIRGPATLRYGNQAIGGVVTASNNRIPENLVPDNFSARIKGGGSSVDSSIDGAASIDASGNNVAIHVDAFGRSAGDYRIPGGGVQANTRLRSEGQSVGGSYIFDGGYIGTAIQHITSLYHIPGIAESASRTRIDLEQTKVTSKGEWRAPTDGIAAIRYTFGVSDYKHGELGIGSNGVDGLQNTITNKEIEGRFELDHASVATPLGALTGSWGVQASNRKLGTAGLLGGLLAPTNTDTVAGFVFEQLQLSDTLKFQAAGRIESLSVSGMAPIFPSNFLPPPDTFSETAATRDFTPKSFSFGLLKSLPWDMVANLSVQRAQRAPAAPELYSRGSDGASGTFVIGNPDLKIETAESVEVGLKRSSGQLRFEASLYYTRYLDFIFKQVTGNFCTDTFASCGATGPLLQVAYGQRDANFRGAELMAQLDVTPLSDGMLGIDTQFDVVRATFADGSNVPRIAPMRVGGGVWWRSAEWYARLGVLHAFTQNDIALNETSTAGYNLLKAEVSYTHTFAKVDGGLRDITFGVTGDNLLDEQVRNHISFKKAEVLQPGRGVRLFTSMRF</sequence>
<keyword evidence="4 8" id="KW-0812">Transmembrane</keyword>
<dbReference type="PANTHER" id="PTHR30069">
    <property type="entry name" value="TONB-DEPENDENT OUTER MEMBRANE RECEPTOR"/>
    <property type="match status" value="1"/>
</dbReference>
<evidence type="ECO:0000256" key="9">
    <source>
        <dbReference type="RuleBase" id="RU003357"/>
    </source>
</evidence>
<dbReference type="InterPro" id="IPR036942">
    <property type="entry name" value="Beta-barrel_TonB_sf"/>
</dbReference>
<evidence type="ECO:0000256" key="8">
    <source>
        <dbReference type="PROSITE-ProRule" id="PRU01360"/>
    </source>
</evidence>
<keyword evidence="12" id="KW-0675">Receptor</keyword>
<dbReference type="InterPro" id="IPR037066">
    <property type="entry name" value="Plug_dom_sf"/>
</dbReference>
<dbReference type="GO" id="GO:0015344">
    <property type="term" value="F:siderophore uptake transmembrane transporter activity"/>
    <property type="evidence" value="ECO:0007669"/>
    <property type="project" value="TreeGrafter"/>
</dbReference>
<protein>
    <submittedName>
        <fullName evidence="12">Putative TonB-dependent receptor</fullName>
    </submittedName>
</protein>
<evidence type="ECO:0000256" key="1">
    <source>
        <dbReference type="ARBA" id="ARBA00004571"/>
    </source>
</evidence>
<dbReference type="Gene3D" id="2.40.170.20">
    <property type="entry name" value="TonB-dependent receptor, beta-barrel domain"/>
    <property type="match status" value="1"/>
</dbReference>
<evidence type="ECO:0000313" key="12">
    <source>
        <dbReference type="EMBL" id="AMH39460.1"/>
    </source>
</evidence>
<keyword evidence="3 8" id="KW-1134">Transmembrane beta strand</keyword>
<feature type="domain" description="TonB-dependent receptor plug" evidence="11">
    <location>
        <begin position="48"/>
        <end position="148"/>
    </location>
</feature>
<feature type="domain" description="TonB-dependent receptor-like beta-barrel" evidence="10">
    <location>
        <begin position="207"/>
        <end position="658"/>
    </location>
</feature>
<dbReference type="AlphaFoldDB" id="A0A120MG32"/>
<dbReference type="Pfam" id="PF07715">
    <property type="entry name" value="Plug"/>
    <property type="match status" value="1"/>
</dbReference>
<accession>A0A120MG32</accession>
<evidence type="ECO:0000259" key="10">
    <source>
        <dbReference type="Pfam" id="PF00593"/>
    </source>
</evidence>
<keyword evidence="2 8" id="KW-0813">Transport</keyword>
<dbReference type="GO" id="GO:0009279">
    <property type="term" value="C:cell outer membrane"/>
    <property type="evidence" value="ECO:0007669"/>
    <property type="project" value="UniProtKB-SubCell"/>
</dbReference>
<dbReference type="Gene3D" id="2.170.130.10">
    <property type="entry name" value="TonB-dependent receptor, plug domain"/>
    <property type="match status" value="1"/>
</dbReference>
<comment type="similarity">
    <text evidence="8 9">Belongs to the TonB-dependent receptor family.</text>
</comment>
<evidence type="ECO:0000256" key="6">
    <source>
        <dbReference type="ARBA" id="ARBA00023136"/>
    </source>
</evidence>
<dbReference type="Pfam" id="PF00593">
    <property type="entry name" value="TonB_dep_Rec_b-barrel"/>
    <property type="match status" value="1"/>
</dbReference>
<proteinExistence type="inferred from homology"/>
<keyword evidence="6 8" id="KW-0472">Membrane</keyword>
<keyword evidence="7 8" id="KW-0998">Cell outer membrane</keyword>
<dbReference type="PANTHER" id="PTHR30069:SF40">
    <property type="entry name" value="TONB-DEPENDENT RECEPTOR NMB0964-RELATED"/>
    <property type="match status" value="1"/>
</dbReference>
<evidence type="ECO:0000256" key="7">
    <source>
        <dbReference type="ARBA" id="ARBA00023237"/>
    </source>
</evidence>
<dbReference type="SUPFAM" id="SSF56935">
    <property type="entry name" value="Porins"/>
    <property type="match status" value="1"/>
</dbReference>
<dbReference type="GO" id="GO:0044718">
    <property type="term" value="P:siderophore transmembrane transport"/>
    <property type="evidence" value="ECO:0007669"/>
    <property type="project" value="TreeGrafter"/>
</dbReference>
<organism evidence="12">
    <name type="scientific">Tardiphaga robiniae</name>
    <dbReference type="NCBI Taxonomy" id="943830"/>
    <lineage>
        <taxon>Bacteria</taxon>
        <taxon>Pseudomonadati</taxon>
        <taxon>Pseudomonadota</taxon>
        <taxon>Alphaproteobacteria</taxon>
        <taxon>Hyphomicrobiales</taxon>
        <taxon>Nitrobacteraceae</taxon>
        <taxon>Tardiphaga</taxon>
    </lineage>
</organism>
<evidence type="ECO:0000256" key="3">
    <source>
        <dbReference type="ARBA" id="ARBA00022452"/>
    </source>
</evidence>
<comment type="subcellular location">
    <subcellularLocation>
        <location evidence="1 8">Cell outer membrane</location>
        <topology evidence="1 8">Multi-pass membrane protein</topology>
    </subcellularLocation>
</comment>